<dbReference type="Pfam" id="PF23933">
    <property type="entry name" value="DUF7269"/>
    <property type="match status" value="1"/>
</dbReference>
<evidence type="ECO:0000313" key="3">
    <source>
        <dbReference type="EMBL" id="MCU4975001.1"/>
    </source>
</evidence>
<proteinExistence type="predicted"/>
<sequence>MTGDTTAPAEGDTDRSLGTRVREELLPVLSDARFWFALGAAVAIVLLVIGAILAFASGPLPTWIRQQITSLVPSLSITVTQALLAGLLGGTGILFLRYGATMDRSAGFLVDNETPVEAPATAPRVIGDEFDRDLAAALDEVRLKRVAHRSTTPHRTLRELAVRITELGENCSTTTATQTIDNGAWTNDPIARAFCSERIAYPVTFRMVQWARPDIAYDRAVTQTSAAVARHAQTALGRGEVPESPPEDEYNQSPDWLVRIVNGVLGEPNTAISDPEDEPGTPQEADGSLSQATGGND</sequence>
<dbReference type="InterPro" id="IPR055693">
    <property type="entry name" value="DUF7269"/>
</dbReference>
<keyword evidence="2" id="KW-0472">Membrane</keyword>
<reference evidence="3 4" key="1">
    <citation type="submission" date="2022-09" db="EMBL/GenBank/DDBJ databases">
        <title>Enrichment on poylsaccharides allowed isolation of novel metabolic and taxonomic groups of Haloarchaea.</title>
        <authorList>
            <person name="Sorokin D.Y."/>
            <person name="Elcheninov A.G."/>
            <person name="Khizhniak T.V."/>
            <person name="Kolganova T.V."/>
            <person name="Kublanov I.V."/>
        </authorList>
    </citation>
    <scope>NUCLEOTIDE SEQUENCE [LARGE SCALE GENOMIC DNA]</scope>
    <source>
        <strain evidence="3 4">AArc-m2/3/4</strain>
    </source>
</reference>
<protein>
    <recommendedName>
        <fullName evidence="5">DUF4129 domain-containing protein</fullName>
    </recommendedName>
</protein>
<keyword evidence="4" id="KW-1185">Reference proteome</keyword>
<feature type="transmembrane region" description="Helical" evidence="2">
    <location>
        <begin position="75"/>
        <end position="96"/>
    </location>
</feature>
<dbReference type="EMBL" id="JAOPKB010000015">
    <property type="protein sequence ID" value="MCU4975001.1"/>
    <property type="molecule type" value="Genomic_DNA"/>
</dbReference>
<dbReference type="Proteomes" id="UP001320972">
    <property type="component" value="Unassembled WGS sequence"/>
</dbReference>
<accession>A0ABT2QJG9</accession>
<evidence type="ECO:0000256" key="2">
    <source>
        <dbReference type="SAM" id="Phobius"/>
    </source>
</evidence>
<feature type="compositionally biased region" description="Polar residues" evidence="1">
    <location>
        <begin position="288"/>
        <end position="297"/>
    </location>
</feature>
<evidence type="ECO:0000313" key="4">
    <source>
        <dbReference type="Proteomes" id="UP001320972"/>
    </source>
</evidence>
<feature type="transmembrane region" description="Helical" evidence="2">
    <location>
        <begin position="34"/>
        <end position="55"/>
    </location>
</feature>
<keyword evidence="2" id="KW-0812">Transmembrane</keyword>
<feature type="region of interest" description="Disordered" evidence="1">
    <location>
        <begin position="267"/>
        <end position="297"/>
    </location>
</feature>
<gene>
    <name evidence="3" type="ORF">OB955_20020</name>
</gene>
<name>A0ABT2QJG9_9EURY</name>
<dbReference type="RefSeq" id="WP_338008880.1">
    <property type="nucleotide sequence ID" value="NZ_JAOPKB010000015.1"/>
</dbReference>
<feature type="region of interest" description="Disordered" evidence="1">
    <location>
        <begin position="232"/>
        <end position="254"/>
    </location>
</feature>
<evidence type="ECO:0008006" key="5">
    <source>
        <dbReference type="Google" id="ProtNLM"/>
    </source>
</evidence>
<organism evidence="3 4">
    <name type="scientific">Natronoglomus mannanivorans</name>
    <dbReference type="NCBI Taxonomy" id="2979990"/>
    <lineage>
        <taxon>Archaea</taxon>
        <taxon>Methanobacteriati</taxon>
        <taxon>Methanobacteriota</taxon>
        <taxon>Stenosarchaea group</taxon>
        <taxon>Halobacteria</taxon>
        <taxon>Halobacteriales</taxon>
        <taxon>Natrialbaceae</taxon>
        <taxon>Natronoglomus</taxon>
    </lineage>
</organism>
<keyword evidence="2" id="KW-1133">Transmembrane helix</keyword>
<comment type="caution">
    <text evidence="3">The sequence shown here is derived from an EMBL/GenBank/DDBJ whole genome shotgun (WGS) entry which is preliminary data.</text>
</comment>
<evidence type="ECO:0000256" key="1">
    <source>
        <dbReference type="SAM" id="MobiDB-lite"/>
    </source>
</evidence>